<organism evidence="1">
    <name type="scientific">Rhizophora mucronata</name>
    <name type="common">Asiatic mangrove</name>
    <dbReference type="NCBI Taxonomy" id="61149"/>
    <lineage>
        <taxon>Eukaryota</taxon>
        <taxon>Viridiplantae</taxon>
        <taxon>Streptophyta</taxon>
        <taxon>Embryophyta</taxon>
        <taxon>Tracheophyta</taxon>
        <taxon>Spermatophyta</taxon>
        <taxon>Magnoliopsida</taxon>
        <taxon>eudicotyledons</taxon>
        <taxon>Gunneridae</taxon>
        <taxon>Pentapetalae</taxon>
        <taxon>rosids</taxon>
        <taxon>fabids</taxon>
        <taxon>Malpighiales</taxon>
        <taxon>Rhizophoraceae</taxon>
        <taxon>Rhizophora</taxon>
    </lineage>
</organism>
<protein>
    <submittedName>
        <fullName evidence="1">Uncharacterized protein</fullName>
    </submittedName>
</protein>
<evidence type="ECO:0000313" key="1">
    <source>
        <dbReference type="EMBL" id="MBX74141.1"/>
    </source>
</evidence>
<proteinExistence type="predicted"/>
<name>A0A2P2R4L4_RHIMU</name>
<dbReference type="AlphaFoldDB" id="A0A2P2R4L4"/>
<accession>A0A2P2R4L4</accession>
<sequence length="43" mass="4874">MPYRHKHTIASNSPPLSNRITVLDQLIIGLNPSSHQMTRLYTA</sequence>
<dbReference type="EMBL" id="GGEC01093657">
    <property type="protein sequence ID" value="MBX74141.1"/>
    <property type="molecule type" value="Transcribed_RNA"/>
</dbReference>
<reference evidence="1" key="1">
    <citation type="submission" date="2018-02" db="EMBL/GenBank/DDBJ databases">
        <title>Rhizophora mucronata_Transcriptome.</title>
        <authorList>
            <person name="Meera S.P."/>
            <person name="Sreeshan A."/>
            <person name="Augustine A."/>
        </authorList>
    </citation>
    <scope>NUCLEOTIDE SEQUENCE</scope>
    <source>
        <tissue evidence="1">Leaf</tissue>
    </source>
</reference>